<protein>
    <recommendedName>
        <fullName evidence="4">DUF1579 domain-containing protein</fullName>
    </recommendedName>
</protein>
<sequence length="165" mass="18677">MNHPSVPTLLTIICFLLTAFCAGACTDKAYADFDFWLGEWKVTTPDGTTAGYNSIKKAFNNCVVTEHYQTKDGLYGTSLNIYDQTTGKWHQSWVDKTGLRLQLTGGVHDGAMILTGEATTKKGERVEHKISWTPQQNDSVIQHWEMRKVDTENWQTLFKGIYTLH</sequence>
<evidence type="ECO:0000313" key="3">
    <source>
        <dbReference type="Proteomes" id="UP000709336"/>
    </source>
</evidence>
<dbReference type="RefSeq" id="WP_169210705.1">
    <property type="nucleotide sequence ID" value="NZ_JAATNW010000004.1"/>
</dbReference>
<reference evidence="2 3" key="1">
    <citation type="submission" date="2020-03" db="EMBL/GenBank/DDBJ databases">
        <title>Alteromonas ponticola sp. nov., isolated from seawater.</title>
        <authorList>
            <person name="Yoon J.-H."/>
            <person name="Kim Y.-O."/>
        </authorList>
    </citation>
    <scope>NUCLEOTIDE SEQUENCE [LARGE SCALE GENOMIC DNA]</scope>
    <source>
        <strain evidence="2 3">MYP5</strain>
    </source>
</reference>
<gene>
    <name evidence="2" type="ORF">HCJ96_09010</name>
</gene>
<dbReference type="Proteomes" id="UP000709336">
    <property type="component" value="Unassembled WGS sequence"/>
</dbReference>
<keyword evidence="1" id="KW-0732">Signal</keyword>
<proteinExistence type="predicted"/>
<keyword evidence="3" id="KW-1185">Reference proteome</keyword>
<evidence type="ECO:0008006" key="4">
    <source>
        <dbReference type="Google" id="ProtNLM"/>
    </source>
</evidence>
<evidence type="ECO:0000256" key="1">
    <source>
        <dbReference type="SAM" id="SignalP"/>
    </source>
</evidence>
<feature type="chain" id="PRO_5045539487" description="DUF1579 domain-containing protein" evidence="1">
    <location>
        <begin position="25"/>
        <end position="165"/>
    </location>
</feature>
<organism evidence="2 3">
    <name type="scientific">Alteromonas ponticola</name>
    <dbReference type="NCBI Taxonomy" id="2720613"/>
    <lineage>
        <taxon>Bacteria</taxon>
        <taxon>Pseudomonadati</taxon>
        <taxon>Pseudomonadota</taxon>
        <taxon>Gammaproteobacteria</taxon>
        <taxon>Alteromonadales</taxon>
        <taxon>Alteromonadaceae</taxon>
        <taxon>Alteromonas/Salinimonas group</taxon>
        <taxon>Alteromonas</taxon>
    </lineage>
</organism>
<evidence type="ECO:0000313" key="2">
    <source>
        <dbReference type="EMBL" id="NMH60154.1"/>
    </source>
</evidence>
<accession>A0ABX1R127</accession>
<name>A0ABX1R127_9ALTE</name>
<feature type="signal peptide" evidence="1">
    <location>
        <begin position="1"/>
        <end position="24"/>
    </location>
</feature>
<comment type="caution">
    <text evidence="2">The sequence shown here is derived from an EMBL/GenBank/DDBJ whole genome shotgun (WGS) entry which is preliminary data.</text>
</comment>
<dbReference type="EMBL" id="JAATNW010000004">
    <property type="protein sequence ID" value="NMH60154.1"/>
    <property type="molecule type" value="Genomic_DNA"/>
</dbReference>